<keyword evidence="3" id="KW-1003">Cell membrane</keyword>
<dbReference type="EMBL" id="CM017619">
    <property type="protein sequence ID" value="TYI06496.1"/>
    <property type="molecule type" value="Genomic_DNA"/>
</dbReference>
<evidence type="ECO:0000256" key="8">
    <source>
        <dbReference type="ARBA" id="ARBA00022737"/>
    </source>
</evidence>
<feature type="transmembrane region" description="Helical" evidence="13">
    <location>
        <begin position="852"/>
        <end position="874"/>
    </location>
</feature>
<evidence type="ECO:0000256" key="12">
    <source>
        <dbReference type="ARBA" id="ARBA00023180"/>
    </source>
</evidence>
<keyword evidence="10 13" id="KW-0472">Membrane</keyword>
<keyword evidence="11" id="KW-0675">Receptor</keyword>
<evidence type="ECO:0000256" key="7">
    <source>
        <dbReference type="ARBA" id="ARBA00022729"/>
    </source>
</evidence>
<comment type="subcellular location">
    <subcellularLocation>
        <location evidence="1">Cell membrane</location>
        <topology evidence="1">Single-pass type I membrane protein</topology>
    </subcellularLocation>
</comment>
<dbReference type="AlphaFoldDB" id="A0A5D2NSI5"/>
<evidence type="ECO:0000313" key="17">
    <source>
        <dbReference type="Proteomes" id="UP000322667"/>
    </source>
</evidence>
<keyword evidence="7 14" id="KW-0732">Signal</keyword>
<keyword evidence="12" id="KW-0325">Glycoprotein</keyword>
<dbReference type="FunFam" id="3.80.10.10:FF:000041">
    <property type="entry name" value="LRR receptor-like serine/threonine-protein kinase ERECTA"/>
    <property type="match status" value="1"/>
</dbReference>
<evidence type="ECO:0000256" key="6">
    <source>
        <dbReference type="ARBA" id="ARBA00022692"/>
    </source>
</evidence>
<dbReference type="PANTHER" id="PTHR48063">
    <property type="entry name" value="LRR RECEPTOR-LIKE KINASE"/>
    <property type="match status" value="1"/>
</dbReference>
<evidence type="ECO:0000313" key="16">
    <source>
        <dbReference type="EMBL" id="TYI06496.1"/>
    </source>
</evidence>
<evidence type="ECO:0000256" key="1">
    <source>
        <dbReference type="ARBA" id="ARBA00004251"/>
    </source>
</evidence>
<dbReference type="SUPFAM" id="SSF52058">
    <property type="entry name" value="L domain-like"/>
    <property type="match status" value="3"/>
</dbReference>
<dbReference type="FunFam" id="3.80.10.10:FF:000383">
    <property type="entry name" value="Leucine-rich repeat receptor protein kinase EMS1"/>
    <property type="match status" value="1"/>
</dbReference>
<evidence type="ECO:0000256" key="4">
    <source>
        <dbReference type="ARBA" id="ARBA00022553"/>
    </source>
</evidence>
<evidence type="ECO:0000256" key="11">
    <source>
        <dbReference type="ARBA" id="ARBA00023170"/>
    </source>
</evidence>
<evidence type="ECO:0000259" key="15">
    <source>
        <dbReference type="Pfam" id="PF08263"/>
    </source>
</evidence>
<proteinExistence type="inferred from homology"/>
<dbReference type="InterPro" id="IPR013210">
    <property type="entry name" value="LRR_N_plant-typ"/>
</dbReference>
<dbReference type="Proteomes" id="UP000322667">
    <property type="component" value="Chromosome A10"/>
</dbReference>
<keyword evidence="5" id="KW-0433">Leucine-rich repeat</keyword>
<comment type="similarity">
    <text evidence="2">Belongs to the RLP family.</text>
</comment>
<organism evidence="16 17">
    <name type="scientific">Gossypium tomentosum</name>
    <name type="common">Hawaiian cotton</name>
    <name type="synonym">Gossypium sandvicense</name>
    <dbReference type="NCBI Taxonomy" id="34277"/>
    <lineage>
        <taxon>Eukaryota</taxon>
        <taxon>Viridiplantae</taxon>
        <taxon>Streptophyta</taxon>
        <taxon>Embryophyta</taxon>
        <taxon>Tracheophyta</taxon>
        <taxon>Spermatophyta</taxon>
        <taxon>Magnoliopsida</taxon>
        <taxon>eudicotyledons</taxon>
        <taxon>Gunneridae</taxon>
        <taxon>Pentapetalae</taxon>
        <taxon>rosids</taxon>
        <taxon>malvids</taxon>
        <taxon>Malvales</taxon>
        <taxon>Malvaceae</taxon>
        <taxon>Malvoideae</taxon>
        <taxon>Gossypium</taxon>
    </lineage>
</organism>
<keyword evidence="8" id="KW-0677">Repeat</keyword>
<dbReference type="PANTHER" id="PTHR48063:SF98">
    <property type="entry name" value="LRR RECEPTOR-LIKE SERINE_THREONINE-PROTEIN KINASE FLS2"/>
    <property type="match status" value="1"/>
</dbReference>
<dbReference type="Pfam" id="PF00560">
    <property type="entry name" value="LRR_1"/>
    <property type="match status" value="6"/>
</dbReference>
<dbReference type="InterPro" id="IPR003591">
    <property type="entry name" value="Leu-rich_rpt_typical-subtyp"/>
</dbReference>
<keyword evidence="6 13" id="KW-0812">Transmembrane</keyword>
<keyword evidence="17" id="KW-1185">Reference proteome</keyword>
<dbReference type="GO" id="GO:0005886">
    <property type="term" value="C:plasma membrane"/>
    <property type="evidence" value="ECO:0007669"/>
    <property type="project" value="UniProtKB-SubCell"/>
</dbReference>
<evidence type="ECO:0000256" key="10">
    <source>
        <dbReference type="ARBA" id="ARBA00023136"/>
    </source>
</evidence>
<keyword evidence="4" id="KW-0597">Phosphoprotein</keyword>
<evidence type="ECO:0000256" key="5">
    <source>
        <dbReference type="ARBA" id="ARBA00022614"/>
    </source>
</evidence>
<reference evidence="16 17" key="1">
    <citation type="submission" date="2019-07" db="EMBL/GenBank/DDBJ databases">
        <title>WGS assembly of Gossypium tomentosum.</title>
        <authorList>
            <person name="Chen Z.J."/>
            <person name="Sreedasyam A."/>
            <person name="Ando A."/>
            <person name="Song Q."/>
            <person name="De L."/>
            <person name="Hulse-Kemp A."/>
            <person name="Ding M."/>
            <person name="Ye W."/>
            <person name="Kirkbride R."/>
            <person name="Jenkins J."/>
            <person name="Plott C."/>
            <person name="Lovell J."/>
            <person name="Lin Y.-M."/>
            <person name="Vaughn R."/>
            <person name="Liu B."/>
            <person name="Li W."/>
            <person name="Simpson S."/>
            <person name="Scheffler B."/>
            <person name="Saski C."/>
            <person name="Grover C."/>
            <person name="Hu G."/>
            <person name="Conover J."/>
            <person name="Carlson J."/>
            <person name="Shu S."/>
            <person name="Boston L."/>
            <person name="Williams M."/>
            <person name="Peterson D."/>
            <person name="Mcgee K."/>
            <person name="Jones D."/>
            <person name="Wendel J."/>
            <person name="Stelly D."/>
            <person name="Grimwood J."/>
            <person name="Schmutz J."/>
        </authorList>
    </citation>
    <scope>NUCLEOTIDE SEQUENCE [LARGE SCALE GENOMIC DNA]</scope>
    <source>
        <strain evidence="16">7179.01</strain>
    </source>
</reference>
<name>A0A5D2NSI5_GOSTO</name>
<dbReference type="Pfam" id="PF13855">
    <property type="entry name" value="LRR_8"/>
    <property type="match status" value="1"/>
</dbReference>
<evidence type="ECO:0000256" key="13">
    <source>
        <dbReference type="SAM" id="Phobius"/>
    </source>
</evidence>
<dbReference type="InterPro" id="IPR046956">
    <property type="entry name" value="RLP23-like"/>
</dbReference>
<evidence type="ECO:0000256" key="9">
    <source>
        <dbReference type="ARBA" id="ARBA00022989"/>
    </source>
</evidence>
<protein>
    <recommendedName>
        <fullName evidence="15">Leucine-rich repeat-containing N-terminal plant-type domain-containing protein</fullName>
    </recommendedName>
</protein>
<dbReference type="InterPro" id="IPR032675">
    <property type="entry name" value="LRR_dom_sf"/>
</dbReference>
<dbReference type="FunFam" id="3.80.10.10:FF:000095">
    <property type="entry name" value="LRR receptor-like serine/threonine-protein kinase GSO1"/>
    <property type="match status" value="1"/>
</dbReference>
<accession>A0A5D2NSI5</accession>
<evidence type="ECO:0000256" key="14">
    <source>
        <dbReference type="SAM" id="SignalP"/>
    </source>
</evidence>
<sequence>MAIIIILLIFLAKVDANLSNGMSLNSHAACPENGKQALLNFKKGFIDEANRIASWDPHHHPDCCRWFGVVCDNMTGHILSLNLSVPPLDEDNLISRLTSKLEGKINPCLSNLKHLRFLDLSGNQFEGLLPYQLGNLSNLQYLNLGDNGLYVQSLQWLSGLPLLKHLDLSSMDLSRASNWLQLVNTLLPSLEELHLSLCQLVPGPPLLNLNLSSLAILDLSYNDFSNQMDLRWVSKLNSLYNFSTLQVLRLYGNELQGDISSAIFNIRTLSELDLSWNDPEEKLPRAAGKLCKLRSIDLSGIRLNQDISHIFEILSVCSSLRLESLAFSSCQLSGQLTDQLEHFKNLKELFLDSNSISGPIPTSLGQLANLEWVDIGNNLLESVVSEKHFANLTKLWDFRGSNNSLVLRVNPNWVPPFQILDLDLGSWQIGPSFPLWLRSQKHLEYLDISNSRISDVIPRWFWGLSTQFRDGNLSRNQISGQIQYLPQSQVYFFVDLSFNNFSGPLPRISVGPNMGPFFAGFVKLSNNYFSGSLFHFLCYQGNDTLPMVALSLANNLLSGEIPDCWIKWQYLRVLRLDGNRVSGKIPISMGTLTKLQSLHLHNNRLHGEIPLSLKNCTNLVAINFGENELNGHIPGWMDHSLPNLIILILRSNKFGGNIPDHLCALSSLKILDLSNSHLFGCIPRCISNFAAMVRRNASRERSIIYNANIEDVYEYASVVMKGQFLEYGNTLNLVRLVDLSRNNLSGEIPQEVVNLQALQTLNLSQNHLTGKIPKLIGAMILIETMDLSQNQLTGSIPESISGMTTQLQSFNESCYAGNHLCGPPLKGCRGSGKETDVKNRAKGIRKGREINWFYVSMPLGFVTGFWCVLGPLVFDRRWRITYYRVSTEMWWKAYDFVGKF</sequence>
<dbReference type="SMART" id="SM00369">
    <property type="entry name" value="LRR_TYP"/>
    <property type="match status" value="6"/>
</dbReference>
<dbReference type="Pfam" id="PF08263">
    <property type="entry name" value="LRRNT_2"/>
    <property type="match status" value="1"/>
</dbReference>
<feature type="signal peptide" evidence="14">
    <location>
        <begin position="1"/>
        <end position="16"/>
    </location>
</feature>
<dbReference type="PROSITE" id="PS51450">
    <property type="entry name" value="LRR"/>
    <property type="match status" value="1"/>
</dbReference>
<gene>
    <name evidence="16" type="ORF">ES332_A10G163600v1</name>
</gene>
<evidence type="ECO:0000256" key="2">
    <source>
        <dbReference type="ARBA" id="ARBA00009592"/>
    </source>
</evidence>
<dbReference type="InterPro" id="IPR001611">
    <property type="entry name" value="Leu-rich_rpt"/>
</dbReference>
<dbReference type="Gene3D" id="3.80.10.10">
    <property type="entry name" value="Ribonuclease Inhibitor"/>
    <property type="match status" value="3"/>
</dbReference>
<feature type="domain" description="Leucine-rich repeat-containing N-terminal plant-type" evidence="15">
    <location>
        <begin position="35"/>
        <end position="72"/>
    </location>
</feature>
<keyword evidence="9 13" id="KW-1133">Transmembrane helix</keyword>
<evidence type="ECO:0000256" key="3">
    <source>
        <dbReference type="ARBA" id="ARBA00022475"/>
    </source>
</evidence>
<feature type="chain" id="PRO_5022901570" description="Leucine-rich repeat-containing N-terminal plant-type domain-containing protein" evidence="14">
    <location>
        <begin position="17"/>
        <end position="900"/>
    </location>
</feature>